<proteinExistence type="predicted"/>
<name>A0A0A9BX60_ARUDO</name>
<dbReference type="AlphaFoldDB" id="A0A0A9BX60"/>
<organism evidence="1">
    <name type="scientific">Arundo donax</name>
    <name type="common">Giant reed</name>
    <name type="synonym">Donax arundinaceus</name>
    <dbReference type="NCBI Taxonomy" id="35708"/>
    <lineage>
        <taxon>Eukaryota</taxon>
        <taxon>Viridiplantae</taxon>
        <taxon>Streptophyta</taxon>
        <taxon>Embryophyta</taxon>
        <taxon>Tracheophyta</taxon>
        <taxon>Spermatophyta</taxon>
        <taxon>Magnoliopsida</taxon>
        <taxon>Liliopsida</taxon>
        <taxon>Poales</taxon>
        <taxon>Poaceae</taxon>
        <taxon>PACMAD clade</taxon>
        <taxon>Arundinoideae</taxon>
        <taxon>Arundineae</taxon>
        <taxon>Arundo</taxon>
    </lineage>
</organism>
<accession>A0A0A9BX60</accession>
<evidence type="ECO:0000313" key="1">
    <source>
        <dbReference type="EMBL" id="JAD65750.1"/>
    </source>
</evidence>
<reference evidence="1" key="2">
    <citation type="journal article" date="2015" name="Data Brief">
        <title>Shoot transcriptome of the giant reed, Arundo donax.</title>
        <authorList>
            <person name="Barrero R.A."/>
            <person name="Guerrero F.D."/>
            <person name="Moolhuijzen P."/>
            <person name="Goolsby J.A."/>
            <person name="Tidwell J."/>
            <person name="Bellgard S.E."/>
            <person name="Bellgard M.I."/>
        </authorList>
    </citation>
    <scope>NUCLEOTIDE SEQUENCE</scope>
    <source>
        <tissue evidence="1">Shoot tissue taken approximately 20 cm above the soil surface</tissue>
    </source>
</reference>
<dbReference type="EMBL" id="GBRH01232145">
    <property type="protein sequence ID" value="JAD65750.1"/>
    <property type="molecule type" value="Transcribed_RNA"/>
</dbReference>
<reference evidence="1" key="1">
    <citation type="submission" date="2014-09" db="EMBL/GenBank/DDBJ databases">
        <authorList>
            <person name="Magalhaes I.L.F."/>
            <person name="Oliveira U."/>
            <person name="Santos F.R."/>
            <person name="Vidigal T.H.D.A."/>
            <person name="Brescovit A.D."/>
            <person name="Santos A.J."/>
        </authorList>
    </citation>
    <scope>NUCLEOTIDE SEQUENCE</scope>
    <source>
        <tissue evidence="1">Shoot tissue taken approximately 20 cm above the soil surface</tissue>
    </source>
</reference>
<sequence length="16" mass="2034">MKSINWWIKEHADFQT</sequence>
<protein>
    <submittedName>
        <fullName evidence="1">Uncharacterized protein</fullName>
    </submittedName>
</protein>